<dbReference type="Gene3D" id="1.10.287.130">
    <property type="match status" value="1"/>
</dbReference>
<dbReference type="CDD" id="cd00082">
    <property type="entry name" value="HisKA"/>
    <property type="match status" value="1"/>
</dbReference>
<evidence type="ECO:0000256" key="11">
    <source>
        <dbReference type="SAM" id="MobiDB-lite"/>
    </source>
</evidence>
<dbReference type="SUPFAM" id="SSF55874">
    <property type="entry name" value="ATPase domain of HSP90 chaperone/DNA topoisomerase II/histidine kinase"/>
    <property type="match status" value="1"/>
</dbReference>
<feature type="transmembrane region" description="Helical" evidence="12">
    <location>
        <begin position="191"/>
        <end position="217"/>
    </location>
</feature>
<dbReference type="Gene3D" id="3.30.565.10">
    <property type="entry name" value="Histidine kinase-like ATPase, C-terminal domain"/>
    <property type="match status" value="1"/>
</dbReference>
<dbReference type="InterPro" id="IPR050428">
    <property type="entry name" value="TCS_sensor_his_kinase"/>
</dbReference>
<evidence type="ECO:0000256" key="9">
    <source>
        <dbReference type="ARBA" id="ARBA00023012"/>
    </source>
</evidence>
<dbReference type="InterPro" id="IPR036097">
    <property type="entry name" value="HisK_dim/P_sf"/>
</dbReference>
<dbReference type="InterPro" id="IPR005467">
    <property type="entry name" value="His_kinase_dom"/>
</dbReference>
<keyword evidence="7 15" id="KW-0418">Kinase</keyword>
<organism evidence="15 16">
    <name type="scientific">Citricoccus muralis</name>
    <dbReference type="NCBI Taxonomy" id="169134"/>
    <lineage>
        <taxon>Bacteria</taxon>
        <taxon>Bacillati</taxon>
        <taxon>Actinomycetota</taxon>
        <taxon>Actinomycetes</taxon>
        <taxon>Micrococcales</taxon>
        <taxon>Micrococcaceae</taxon>
        <taxon>Citricoccus</taxon>
    </lineage>
</organism>
<reference evidence="15 16" key="1">
    <citation type="submission" date="2023-04" db="EMBL/GenBank/DDBJ databases">
        <title>Funneling lignin-derived compounds into biodiesel using alkali-halophilic Citricoccus sp. P2.</title>
        <authorList>
            <person name="Luo C.-B."/>
        </authorList>
    </citation>
    <scope>NUCLEOTIDE SEQUENCE [LARGE SCALE GENOMIC DNA]</scope>
    <source>
        <strain evidence="15 16">P2</strain>
    </source>
</reference>
<dbReference type="CDD" id="cd00075">
    <property type="entry name" value="HATPase"/>
    <property type="match status" value="1"/>
</dbReference>
<dbReference type="InterPro" id="IPR036890">
    <property type="entry name" value="HATPase_C_sf"/>
</dbReference>
<dbReference type="Proteomes" id="UP001219037">
    <property type="component" value="Chromosome"/>
</dbReference>
<evidence type="ECO:0000256" key="10">
    <source>
        <dbReference type="ARBA" id="ARBA00023136"/>
    </source>
</evidence>
<feature type="region of interest" description="Disordered" evidence="11">
    <location>
        <begin position="510"/>
        <end position="530"/>
    </location>
</feature>
<dbReference type="PROSITE" id="PS50109">
    <property type="entry name" value="HIS_KIN"/>
    <property type="match status" value="1"/>
</dbReference>
<dbReference type="PRINTS" id="PR00344">
    <property type="entry name" value="BCTRLSENSOR"/>
</dbReference>
<dbReference type="InterPro" id="IPR003660">
    <property type="entry name" value="HAMP_dom"/>
</dbReference>
<dbReference type="SUPFAM" id="SSF47384">
    <property type="entry name" value="Homodimeric domain of signal transducing histidine kinase"/>
    <property type="match status" value="1"/>
</dbReference>
<sequence length="530" mass="57145">MSATSTRRSTSAWGRFTVRTRVVITLVVLTVAALTVTGLISYGLQRTDYQQRIDDSLTRTVDEVRILAQEGVDPGTGEPFVESDQMVYVAMLRHLPRATEGMLGMNSSGVVWTANSSVPLRLEDDRELVAQLMNRVGPDSRAEVVLETITTSTTDYRVAIIPISFPDDAEPSVMVVAEDQRAALRALDNTFLTYAATGLGVMIVAGLIGSLVVGRLLAPLRVLQSTAAEISGDEDLDRRVPIGGGDDVARLAEDFNAMLDRLSSSFASQRQLLDDVGHELRTPITIVQGNLELMDPNDPADVAQVRDISLDELDRVTRLTEDLVTLAKSNRPDFVTPRPMDVATLTHAVAEKAARLGPRAWMVESVAEVVHELDEQRITQAWLQLANNAVKYSEPDTEVWIGSRVENIGGPVHVVADSPEVTLPGQTPAPTPANGRWLSLWVTDRGIGVTAEDAQRIFERFGRGGNSSRAEGSGLGLNIVVEIARAHSGTVSVRSTPGVGSTFMMHLPLTDQHSPLDSAPGPTAISGGHS</sequence>
<evidence type="ECO:0000259" key="13">
    <source>
        <dbReference type="PROSITE" id="PS50109"/>
    </source>
</evidence>
<dbReference type="GO" id="GO:0016301">
    <property type="term" value="F:kinase activity"/>
    <property type="evidence" value="ECO:0007669"/>
    <property type="project" value="UniProtKB-KW"/>
</dbReference>
<evidence type="ECO:0000256" key="4">
    <source>
        <dbReference type="ARBA" id="ARBA00022553"/>
    </source>
</evidence>
<keyword evidence="10 12" id="KW-0472">Membrane</keyword>
<keyword evidence="9" id="KW-0902">Two-component regulatory system</keyword>
<feature type="domain" description="Histidine kinase" evidence="13">
    <location>
        <begin position="275"/>
        <end position="511"/>
    </location>
</feature>
<dbReference type="Pfam" id="PF02518">
    <property type="entry name" value="HATPase_c"/>
    <property type="match status" value="1"/>
</dbReference>
<dbReference type="SMART" id="SM00388">
    <property type="entry name" value="HisKA"/>
    <property type="match status" value="1"/>
</dbReference>
<accession>A0ABY8H8U3</accession>
<evidence type="ECO:0000256" key="6">
    <source>
        <dbReference type="ARBA" id="ARBA00022692"/>
    </source>
</evidence>
<evidence type="ECO:0000313" key="15">
    <source>
        <dbReference type="EMBL" id="WFP17570.1"/>
    </source>
</evidence>
<keyword evidence="6 12" id="KW-0812">Transmembrane</keyword>
<evidence type="ECO:0000256" key="7">
    <source>
        <dbReference type="ARBA" id="ARBA00022777"/>
    </source>
</evidence>
<protein>
    <recommendedName>
        <fullName evidence="3">histidine kinase</fullName>
        <ecNumber evidence="3">2.7.13.3</ecNumber>
    </recommendedName>
</protein>
<evidence type="ECO:0000256" key="1">
    <source>
        <dbReference type="ARBA" id="ARBA00000085"/>
    </source>
</evidence>
<dbReference type="Pfam" id="PF00512">
    <property type="entry name" value="HisKA"/>
    <property type="match status" value="1"/>
</dbReference>
<evidence type="ECO:0000313" key="16">
    <source>
        <dbReference type="Proteomes" id="UP001219037"/>
    </source>
</evidence>
<dbReference type="CDD" id="cd06225">
    <property type="entry name" value="HAMP"/>
    <property type="match status" value="1"/>
</dbReference>
<evidence type="ECO:0000259" key="14">
    <source>
        <dbReference type="PROSITE" id="PS50885"/>
    </source>
</evidence>
<feature type="domain" description="HAMP" evidence="14">
    <location>
        <begin position="214"/>
        <end position="267"/>
    </location>
</feature>
<dbReference type="EC" id="2.7.13.3" evidence="3"/>
<comment type="subcellular location">
    <subcellularLocation>
        <location evidence="2">Cell membrane</location>
    </subcellularLocation>
</comment>
<evidence type="ECO:0000256" key="3">
    <source>
        <dbReference type="ARBA" id="ARBA00012438"/>
    </source>
</evidence>
<dbReference type="EMBL" id="CP121252">
    <property type="protein sequence ID" value="WFP17570.1"/>
    <property type="molecule type" value="Genomic_DNA"/>
</dbReference>
<dbReference type="InterPro" id="IPR003594">
    <property type="entry name" value="HATPase_dom"/>
</dbReference>
<evidence type="ECO:0000256" key="8">
    <source>
        <dbReference type="ARBA" id="ARBA00022989"/>
    </source>
</evidence>
<dbReference type="InterPro" id="IPR004358">
    <property type="entry name" value="Sig_transdc_His_kin-like_C"/>
</dbReference>
<dbReference type="PANTHER" id="PTHR45436:SF5">
    <property type="entry name" value="SENSOR HISTIDINE KINASE TRCS"/>
    <property type="match status" value="1"/>
</dbReference>
<keyword evidence="4" id="KW-0597">Phosphoprotein</keyword>
<evidence type="ECO:0000256" key="5">
    <source>
        <dbReference type="ARBA" id="ARBA00022679"/>
    </source>
</evidence>
<keyword evidence="8 12" id="KW-1133">Transmembrane helix</keyword>
<keyword evidence="16" id="KW-1185">Reference proteome</keyword>
<dbReference type="SMART" id="SM00387">
    <property type="entry name" value="HATPase_c"/>
    <property type="match status" value="1"/>
</dbReference>
<dbReference type="Gene3D" id="6.10.340.10">
    <property type="match status" value="1"/>
</dbReference>
<keyword evidence="5" id="KW-0808">Transferase</keyword>
<dbReference type="SUPFAM" id="SSF158472">
    <property type="entry name" value="HAMP domain-like"/>
    <property type="match status" value="1"/>
</dbReference>
<feature type="transmembrane region" description="Helical" evidence="12">
    <location>
        <begin position="22"/>
        <end position="44"/>
    </location>
</feature>
<gene>
    <name evidence="15" type="ORF">P8192_05560</name>
</gene>
<dbReference type="InterPro" id="IPR003661">
    <property type="entry name" value="HisK_dim/P_dom"/>
</dbReference>
<dbReference type="Pfam" id="PF00672">
    <property type="entry name" value="HAMP"/>
    <property type="match status" value="1"/>
</dbReference>
<dbReference type="RefSeq" id="WP_278159182.1">
    <property type="nucleotide sequence ID" value="NZ_CP121252.1"/>
</dbReference>
<evidence type="ECO:0000256" key="12">
    <source>
        <dbReference type="SAM" id="Phobius"/>
    </source>
</evidence>
<name>A0ABY8H8U3_9MICC</name>
<dbReference type="SMART" id="SM00304">
    <property type="entry name" value="HAMP"/>
    <property type="match status" value="1"/>
</dbReference>
<proteinExistence type="predicted"/>
<comment type="catalytic activity">
    <reaction evidence="1">
        <text>ATP + protein L-histidine = ADP + protein N-phospho-L-histidine.</text>
        <dbReference type="EC" id="2.7.13.3"/>
    </reaction>
</comment>
<dbReference type="PROSITE" id="PS50885">
    <property type="entry name" value="HAMP"/>
    <property type="match status" value="1"/>
</dbReference>
<dbReference type="PANTHER" id="PTHR45436">
    <property type="entry name" value="SENSOR HISTIDINE KINASE YKOH"/>
    <property type="match status" value="1"/>
</dbReference>
<evidence type="ECO:0000256" key="2">
    <source>
        <dbReference type="ARBA" id="ARBA00004236"/>
    </source>
</evidence>